<protein>
    <recommendedName>
        <fullName evidence="3">RBR-type E3 ubiquitin transferase</fullName>
    </recommendedName>
</protein>
<evidence type="ECO:0008006" key="3">
    <source>
        <dbReference type="Google" id="ProtNLM"/>
    </source>
</evidence>
<dbReference type="EMBL" id="JANIIK010000118">
    <property type="protein sequence ID" value="KAJ3585583.1"/>
    <property type="molecule type" value="Genomic_DNA"/>
</dbReference>
<sequence length="251" mass="28187">MSCGHSTTPGSLTGWCRSLLKQGQCKFTCPALKPDGKVCGVELSYREVRRVAALTVDEMKLFEERLAHLTICATCKIKKCPGCRTYVERQTKGNLCFSCPICKKSNRPSHEFCWQCLQPWKGPAPRVDHCENPGCVDMDLQVLQRCRLMVLSDVPGVPHLRHEGGARRHPLQIYHLWPLQGRALLCVSGAEAAVHADQLPLYAMQQWHRPAADLHSQMEEIANDMSRVSPIQSLNVQTFCGLLLQATVYYT</sequence>
<comment type="caution">
    <text evidence="1">The sequence shown here is derived from an EMBL/GenBank/DDBJ whole genome shotgun (WGS) entry which is preliminary data.</text>
</comment>
<organism evidence="1 2">
    <name type="scientific">Muraenolepis orangiensis</name>
    <name type="common">Patagonian moray cod</name>
    <dbReference type="NCBI Taxonomy" id="630683"/>
    <lineage>
        <taxon>Eukaryota</taxon>
        <taxon>Metazoa</taxon>
        <taxon>Chordata</taxon>
        <taxon>Craniata</taxon>
        <taxon>Vertebrata</taxon>
        <taxon>Euteleostomi</taxon>
        <taxon>Actinopterygii</taxon>
        <taxon>Neopterygii</taxon>
        <taxon>Teleostei</taxon>
        <taxon>Neoteleostei</taxon>
        <taxon>Acanthomorphata</taxon>
        <taxon>Zeiogadaria</taxon>
        <taxon>Gadariae</taxon>
        <taxon>Gadiformes</taxon>
        <taxon>Muraenolepidoidei</taxon>
        <taxon>Muraenolepididae</taxon>
        <taxon>Muraenolepis</taxon>
    </lineage>
</organism>
<accession>A0A9Q0I5H0</accession>
<dbReference type="OrthoDB" id="419317at2759"/>
<gene>
    <name evidence="1" type="ORF">NHX12_014302</name>
</gene>
<dbReference type="SUPFAM" id="SSF57850">
    <property type="entry name" value="RING/U-box"/>
    <property type="match status" value="1"/>
</dbReference>
<keyword evidence="2" id="KW-1185">Reference proteome</keyword>
<evidence type="ECO:0000313" key="1">
    <source>
        <dbReference type="EMBL" id="KAJ3585583.1"/>
    </source>
</evidence>
<dbReference type="AlphaFoldDB" id="A0A9Q0I5H0"/>
<dbReference type="Proteomes" id="UP001148018">
    <property type="component" value="Unassembled WGS sequence"/>
</dbReference>
<evidence type="ECO:0000313" key="2">
    <source>
        <dbReference type="Proteomes" id="UP001148018"/>
    </source>
</evidence>
<name>A0A9Q0I5H0_9TELE</name>
<proteinExistence type="predicted"/>
<reference evidence="1" key="1">
    <citation type="submission" date="2022-07" db="EMBL/GenBank/DDBJ databases">
        <title>Chromosome-level genome of Muraenolepis orangiensis.</title>
        <authorList>
            <person name="Kim J."/>
        </authorList>
    </citation>
    <scope>NUCLEOTIDE SEQUENCE</scope>
    <source>
        <strain evidence="1">KU_S4_2022</strain>
        <tissue evidence="1">Muscle</tissue>
    </source>
</reference>